<name>A0A4R5D7P4_9BACT</name>
<sequence>MNVILESVISCPHCNTKRVETMPVDACMYFYECTNCKTLLKPASGDCCVFCTYGTQKCPPIQLDKSCCA</sequence>
<dbReference type="NCBIfam" id="NF041374">
    <property type="entry name" value="GDCCVxC"/>
    <property type="match status" value="1"/>
</dbReference>
<protein>
    <submittedName>
        <fullName evidence="1">Uncharacterized protein</fullName>
    </submittedName>
</protein>
<organism evidence="1 2">
    <name type="scientific">Dyadobacter psychrotolerans</name>
    <dbReference type="NCBI Taxonomy" id="2541721"/>
    <lineage>
        <taxon>Bacteria</taxon>
        <taxon>Pseudomonadati</taxon>
        <taxon>Bacteroidota</taxon>
        <taxon>Cytophagia</taxon>
        <taxon>Cytophagales</taxon>
        <taxon>Spirosomataceae</taxon>
        <taxon>Dyadobacter</taxon>
    </lineage>
</organism>
<accession>A0A4R5D7P4</accession>
<dbReference type="OrthoDB" id="332228at2"/>
<dbReference type="Proteomes" id="UP000294850">
    <property type="component" value="Unassembled WGS sequence"/>
</dbReference>
<dbReference type="EMBL" id="SMFL01000020">
    <property type="protein sequence ID" value="TDE09426.1"/>
    <property type="molecule type" value="Genomic_DNA"/>
</dbReference>
<reference evidence="1 2" key="1">
    <citation type="submission" date="2019-03" db="EMBL/GenBank/DDBJ databases">
        <title>Dyadobacter AR-3-6 sp. nov., isolated from arctic soil.</title>
        <authorList>
            <person name="Chaudhary D.K."/>
        </authorList>
    </citation>
    <scope>NUCLEOTIDE SEQUENCE [LARGE SCALE GENOMIC DNA]</scope>
    <source>
        <strain evidence="1 2">AR-3-6</strain>
    </source>
</reference>
<keyword evidence="2" id="KW-1185">Reference proteome</keyword>
<dbReference type="InterPro" id="IPR047677">
    <property type="entry name" value="GDCCVxC"/>
</dbReference>
<proteinExistence type="predicted"/>
<comment type="caution">
    <text evidence="1">The sequence shown here is derived from an EMBL/GenBank/DDBJ whole genome shotgun (WGS) entry which is preliminary data.</text>
</comment>
<dbReference type="RefSeq" id="WP_131962199.1">
    <property type="nucleotide sequence ID" value="NZ_SMFL01000020.1"/>
</dbReference>
<evidence type="ECO:0000313" key="2">
    <source>
        <dbReference type="Proteomes" id="UP000294850"/>
    </source>
</evidence>
<gene>
    <name evidence="1" type="ORF">E0F88_30885</name>
</gene>
<dbReference type="AlphaFoldDB" id="A0A4R5D7P4"/>
<evidence type="ECO:0000313" key="1">
    <source>
        <dbReference type="EMBL" id="TDE09426.1"/>
    </source>
</evidence>